<feature type="compositionally biased region" description="Basic and acidic residues" evidence="7">
    <location>
        <begin position="10"/>
        <end position="19"/>
    </location>
</feature>
<dbReference type="PANTHER" id="PTHR46323">
    <property type="entry name" value="BETA-GALACTOSIDASE"/>
    <property type="match status" value="1"/>
</dbReference>
<feature type="transmembrane region" description="Helical" evidence="8">
    <location>
        <begin position="122"/>
        <end position="140"/>
    </location>
</feature>
<dbReference type="SUPFAM" id="SSF74650">
    <property type="entry name" value="Galactose mutarotase-like"/>
    <property type="match status" value="1"/>
</dbReference>
<protein>
    <recommendedName>
        <fullName evidence="3">beta-galactosidase</fullName>
        <ecNumber evidence="3">3.2.1.23</ecNumber>
    </recommendedName>
    <alternativeName>
        <fullName evidence="6">Lactase</fullName>
    </alternativeName>
</protein>
<dbReference type="Pfam" id="PF16353">
    <property type="entry name" value="LacZ_4"/>
    <property type="match status" value="1"/>
</dbReference>
<keyword evidence="8" id="KW-0472">Membrane</keyword>
<evidence type="ECO:0000256" key="3">
    <source>
        <dbReference type="ARBA" id="ARBA00012756"/>
    </source>
</evidence>
<dbReference type="EC" id="3.2.1.23" evidence="3"/>
<feature type="region of interest" description="Disordered" evidence="7">
    <location>
        <begin position="465"/>
        <end position="484"/>
    </location>
</feature>
<dbReference type="PRINTS" id="PR00132">
    <property type="entry name" value="GLHYDRLASE2"/>
</dbReference>
<dbReference type="PhylomeDB" id="A0A0G4EWF6"/>
<keyword evidence="8" id="KW-0812">Transmembrane</keyword>
<evidence type="ECO:0000256" key="4">
    <source>
        <dbReference type="ARBA" id="ARBA00022801"/>
    </source>
</evidence>
<evidence type="ECO:0000313" key="11">
    <source>
        <dbReference type="Proteomes" id="UP000041254"/>
    </source>
</evidence>
<dbReference type="InterPro" id="IPR013783">
    <property type="entry name" value="Ig-like_fold"/>
</dbReference>
<dbReference type="GO" id="GO:0005990">
    <property type="term" value="P:lactose catabolic process"/>
    <property type="evidence" value="ECO:0007669"/>
    <property type="project" value="TreeGrafter"/>
</dbReference>
<comment type="similarity">
    <text evidence="2">Belongs to the glycosyl hydrolase 2 family.</text>
</comment>
<dbReference type="InParanoid" id="A0A0G4EWF6"/>
<evidence type="ECO:0000256" key="7">
    <source>
        <dbReference type="SAM" id="MobiDB-lite"/>
    </source>
</evidence>
<keyword evidence="4" id="KW-0378">Hydrolase</keyword>
<dbReference type="Gene3D" id="3.20.20.80">
    <property type="entry name" value="Glycosidases"/>
    <property type="match status" value="1"/>
</dbReference>
<evidence type="ECO:0000313" key="10">
    <source>
        <dbReference type="EMBL" id="CEM02680.1"/>
    </source>
</evidence>
<evidence type="ECO:0000256" key="8">
    <source>
        <dbReference type="SAM" id="Phobius"/>
    </source>
</evidence>
<dbReference type="PROSITE" id="PS00608">
    <property type="entry name" value="GLYCOSYL_HYDROL_F2_2"/>
    <property type="match status" value="1"/>
</dbReference>
<evidence type="ECO:0000256" key="1">
    <source>
        <dbReference type="ARBA" id="ARBA00001412"/>
    </source>
</evidence>
<dbReference type="VEuPathDB" id="CryptoDB:Vbra_13717"/>
<proteinExistence type="inferred from homology"/>
<evidence type="ECO:0000259" key="9">
    <source>
        <dbReference type="SMART" id="SM01038"/>
    </source>
</evidence>
<dbReference type="Pfam" id="PF02837">
    <property type="entry name" value="Glyco_hydro_2_N"/>
    <property type="match status" value="1"/>
</dbReference>
<keyword evidence="8" id="KW-1133">Transmembrane helix</keyword>
<dbReference type="STRING" id="1169540.A0A0G4EWF6"/>
<evidence type="ECO:0000256" key="6">
    <source>
        <dbReference type="ARBA" id="ARBA00032230"/>
    </source>
</evidence>
<keyword evidence="11" id="KW-1185">Reference proteome</keyword>
<dbReference type="InterPro" id="IPR004199">
    <property type="entry name" value="B-gal_small/dom_5"/>
</dbReference>
<gene>
    <name evidence="10" type="ORF">Vbra_13717</name>
</gene>
<dbReference type="InterPro" id="IPR008979">
    <property type="entry name" value="Galactose-bd-like_sf"/>
</dbReference>
<dbReference type="GO" id="GO:0004565">
    <property type="term" value="F:beta-galactosidase activity"/>
    <property type="evidence" value="ECO:0007669"/>
    <property type="project" value="UniProtKB-EC"/>
</dbReference>
<dbReference type="InterPro" id="IPR006103">
    <property type="entry name" value="Glyco_hydro_2_cat"/>
</dbReference>
<dbReference type="InterPro" id="IPR023230">
    <property type="entry name" value="Glyco_hydro_2_CS"/>
</dbReference>
<dbReference type="FunFam" id="3.20.20.80:FF:000018">
    <property type="entry name" value="Beta-galactosidase"/>
    <property type="match status" value="1"/>
</dbReference>
<dbReference type="InterPro" id="IPR050347">
    <property type="entry name" value="Bact_Beta-galactosidase"/>
</dbReference>
<keyword evidence="5" id="KW-0326">Glycosidase</keyword>
<feature type="domain" description="Beta galactosidase small chain/" evidence="9">
    <location>
        <begin position="1010"/>
        <end position="1389"/>
    </location>
</feature>
<dbReference type="EMBL" id="CDMY01000333">
    <property type="protein sequence ID" value="CEM02680.1"/>
    <property type="molecule type" value="Genomic_DNA"/>
</dbReference>
<feature type="transmembrane region" description="Helical" evidence="8">
    <location>
        <begin position="81"/>
        <end position="102"/>
    </location>
</feature>
<evidence type="ECO:0000256" key="2">
    <source>
        <dbReference type="ARBA" id="ARBA00007401"/>
    </source>
</evidence>
<feature type="region of interest" description="Disordered" evidence="7">
    <location>
        <begin position="1"/>
        <end position="47"/>
    </location>
</feature>
<dbReference type="SUPFAM" id="SSF49785">
    <property type="entry name" value="Galactose-binding domain-like"/>
    <property type="match status" value="1"/>
</dbReference>
<dbReference type="InterPro" id="IPR036156">
    <property type="entry name" value="Beta-gal/glucu_dom_sf"/>
</dbReference>
<dbReference type="OMA" id="WASAMLD"/>
<dbReference type="Pfam" id="PF02836">
    <property type="entry name" value="Glyco_hydro_2_C"/>
    <property type="match status" value="1"/>
</dbReference>
<dbReference type="InterPro" id="IPR032312">
    <property type="entry name" value="LacZ_4"/>
</dbReference>
<dbReference type="Gene3D" id="2.60.40.10">
    <property type="entry name" value="Immunoglobulins"/>
    <property type="match status" value="2"/>
</dbReference>
<dbReference type="InterPro" id="IPR023232">
    <property type="entry name" value="Glyco_hydro_2_AS"/>
</dbReference>
<dbReference type="Proteomes" id="UP000041254">
    <property type="component" value="Unassembled WGS sequence"/>
</dbReference>
<dbReference type="Pfam" id="PF02929">
    <property type="entry name" value="Bgal_small_N"/>
    <property type="match status" value="1"/>
</dbReference>
<organism evidence="10 11">
    <name type="scientific">Vitrella brassicaformis (strain CCMP3155)</name>
    <dbReference type="NCBI Taxonomy" id="1169540"/>
    <lineage>
        <taxon>Eukaryota</taxon>
        <taxon>Sar</taxon>
        <taxon>Alveolata</taxon>
        <taxon>Colpodellida</taxon>
        <taxon>Vitrellaceae</taxon>
        <taxon>Vitrella</taxon>
    </lineage>
</organism>
<dbReference type="InterPro" id="IPR014718">
    <property type="entry name" value="GH-type_carb-bd"/>
</dbReference>
<name>A0A0G4EWF6_VITBC</name>
<dbReference type="InterPro" id="IPR011013">
    <property type="entry name" value="Gal_mutarotase_sf_dom"/>
</dbReference>
<comment type="catalytic activity">
    <reaction evidence="1">
        <text>Hydrolysis of terminal non-reducing beta-D-galactose residues in beta-D-galactosides.</text>
        <dbReference type="EC" id="3.2.1.23"/>
    </reaction>
</comment>
<dbReference type="PROSITE" id="PS00719">
    <property type="entry name" value="GLYCOSYL_HYDROL_F2_1"/>
    <property type="match status" value="1"/>
</dbReference>
<evidence type="ECO:0000256" key="5">
    <source>
        <dbReference type="ARBA" id="ARBA00023295"/>
    </source>
</evidence>
<dbReference type="GO" id="GO:0030246">
    <property type="term" value="F:carbohydrate binding"/>
    <property type="evidence" value="ECO:0007669"/>
    <property type="project" value="InterPro"/>
</dbReference>
<sequence length="1405" mass="156795">MLESSSPTGRSEELRELLVESKQATGSPSSPETATTDSPSRECQRQSGRMGCSRTAFSPILLSPWFCAVASLAMGSAILQYPLWSLAAFTAWLALVWQVRYFEDLQWLVLSTGRHWQCFRRAVFHSAAVSCVMLVIGLHMPLWVKLAAAAVCYLLGVVMTDARRKKDWQNPQVYGKNRLPMHSPLSYHPSESAAMALKTYHPRRSMPEEGARPQQTKCLNGQWRFKLFPSPTALAGNVDWREFYKRAGSERDWDRINVPSNWEFEGYSHLIYTNVKYPFVCNPPYVPASDNPTGCYLRDFSLPSSWAGRRILLTFGGVSSAYYVWVNGQPVGYAQDSFMPSEFDVTALVRLGDDATNTIAVQVMRFSDGSYIEDQDHWWTSGIFRDVELFAAPVTAISDYGVQATLDNKYQDGILKARVQLAGLEDGRSYSVQFRLYDWEGLTMDPSTPQDIRLPAMSPIFEHTENVTSGQRTAPDAPTSTRREETPLLAETIRDQEHGACVEWTVRVPSVRPWTAETPSLYFLTIGLVEGGQHEALQWEGVRVGFRTVEICDSQLMVNGRPIVVRGVNRHEHDPKAGKAVSLQSAWDDLRLMKQHNINAVRTSHYPNAPFLYDMCDELGLFVVDEANIECHGDTPTGYSPIAKYILFNQSEIPFGRLASDPEYRNQWLARVTRMAQRDKNHPSIIVWSLGNEAGTGPNVRAAYRWLKRYDPTRPVQYECDGSPVEVSDIKCPMYPPVEVVEQYGKQQADRRPMILCEYQHAMGNSNGSFRDYWEVFSRHANLQGGFIWDWVDQGVPKTFNKIECWAYGGDFGDTINDANFNINGLVLPDRTIKPCMHEVKYFYQPLAFHLLSAKAGLQGRGGMVTVTIRVTNRHIHQSVTQDMIHLEAAFSTDTAFDFYDSRAVEYPAVEAGACEEVTIEGRMPPRGKGGCMPDVWLTLRAILTKTTKWADAGHVVATERLTLTDSLRDAVQAVPDPHALLRAPPAVGAAADADADRELTIEDCGDYVAVRGGDFKLAFDRSRLGGLISWVAIPRSHQEWGDLTRKPSRELAIEYIWDGHGPSVCFVRAPTDNDRGGATAGGALDIASQVLARGLGNILRIATHKPPGREGISYASRWEKAKLFELHKPIVHFDAHIRTLEDPIAGGSMTVAEVSFSQTIAPNHAVDPYFEVDYHYTIFPTGAVHLGCRVCVTPKAAAIMPPLPRVGLHMMMPPTFRQLVWKGRGPHENYSDRKSSAFEGVYRSTVDEQYVPYVKPSEHGGKCDVQWAALHTAGSCLLIKAAHFKAFPLQQRDTTSPPAATAPVLQMNASRYSVKELMGAAHTSDIGQGIQVDTNAHIKSPVHLHLDHRHMGVGGEVSWYPCVYEPHLVHPTAPDGSPALFEFGLWMLPMHLDSQDDVLAVAAM</sequence>
<dbReference type="SUPFAM" id="SSF51445">
    <property type="entry name" value="(Trans)glycosidases"/>
    <property type="match status" value="1"/>
</dbReference>
<dbReference type="GO" id="GO:0009341">
    <property type="term" value="C:beta-galactosidase complex"/>
    <property type="evidence" value="ECO:0007669"/>
    <property type="project" value="InterPro"/>
</dbReference>
<dbReference type="InterPro" id="IPR006101">
    <property type="entry name" value="Glyco_hydro_2"/>
</dbReference>
<dbReference type="PANTHER" id="PTHR46323:SF2">
    <property type="entry name" value="BETA-GALACTOSIDASE"/>
    <property type="match status" value="1"/>
</dbReference>
<dbReference type="OrthoDB" id="444796at2759"/>
<reference evidence="10 11" key="1">
    <citation type="submission" date="2014-11" db="EMBL/GenBank/DDBJ databases">
        <authorList>
            <person name="Zhu J."/>
            <person name="Qi W."/>
            <person name="Song R."/>
        </authorList>
    </citation>
    <scope>NUCLEOTIDE SEQUENCE [LARGE SCALE GENOMIC DNA]</scope>
</reference>
<dbReference type="Gene3D" id="2.60.120.260">
    <property type="entry name" value="Galactose-binding domain-like"/>
    <property type="match status" value="1"/>
</dbReference>
<feature type="compositionally biased region" description="Polar residues" evidence="7">
    <location>
        <begin position="22"/>
        <end position="38"/>
    </location>
</feature>
<dbReference type="Gene3D" id="2.70.98.10">
    <property type="match status" value="1"/>
</dbReference>
<dbReference type="InterPro" id="IPR017853">
    <property type="entry name" value="GH"/>
</dbReference>
<dbReference type="SUPFAM" id="SSF49303">
    <property type="entry name" value="beta-Galactosidase/glucuronidase domain"/>
    <property type="match status" value="2"/>
</dbReference>
<dbReference type="SMART" id="SM01038">
    <property type="entry name" value="Bgal_small_N"/>
    <property type="match status" value="1"/>
</dbReference>
<feature type="transmembrane region" description="Helical" evidence="8">
    <location>
        <begin position="55"/>
        <end position="75"/>
    </location>
</feature>
<dbReference type="InterPro" id="IPR006104">
    <property type="entry name" value="Glyco_hydro_2_N"/>
</dbReference>
<accession>A0A0G4EWF6</accession>